<keyword evidence="2 6" id="KW-0812">Transmembrane</keyword>
<evidence type="ECO:0000256" key="4">
    <source>
        <dbReference type="ARBA" id="ARBA00023136"/>
    </source>
</evidence>
<dbReference type="PANTHER" id="PTHR23530">
    <property type="entry name" value="TRANSPORT PROTEIN-RELATED"/>
    <property type="match status" value="1"/>
</dbReference>
<evidence type="ECO:0000256" key="5">
    <source>
        <dbReference type="SAM" id="MobiDB-lite"/>
    </source>
</evidence>
<name>A0ABW4PUM9_9ACTN</name>
<evidence type="ECO:0000313" key="8">
    <source>
        <dbReference type="Proteomes" id="UP001597365"/>
    </source>
</evidence>
<feature type="transmembrane region" description="Helical" evidence="6">
    <location>
        <begin position="338"/>
        <end position="355"/>
    </location>
</feature>
<keyword evidence="8" id="KW-1185">Reference proteome</keyword>
<accession>A0ABW4PUM9</accession>
<comment type="subcellular location">
    <subcellularLocation>
        <location evidence="1">Membrane</location>
        <topology evidence="1">Multi-pass membrane protein</topology>
    </subcellularLocation>
</comment>
<protein>
    <submittedName>
        <fullName evidence="7">MFS transporter</fullName>
    </submittedName>
</protein>
<keyword evidence="3 6" id="KW-1133">Transmembrane helix</keyword>
<proteinExistence type="predicted"/>
<evidence type="ECO:0000313" key="7">
    <source>
        <dbReference type="EMBL" id="MFD1833116.1"/>
    </source>
</evidence>
<feature type="transmembrane region" description="Helical" evidence="6">
    <location>
        <begin position="185"/>
        <end position="204"/>
    </location>
</feature>
<evidence type="ECO:0000256" key="1">
    <source>
        <dbReference type="ARBA" id="ARBA00004141"/>
    </source>
</evidence>
<organism evidence="7 8">
    <name type="scientific">Streptomyces desertarenae</name>
    <dbReference type="NCBI Taxonomy" id="2666184"/>
    <lineage>
        <taxon>Bacteria</taxon>
        <taxon>Bacillati</taxon>
        <taxon>Actinomycetota</taxon>
        <taxon>Actinomycetes</taxon>
        <taxon>Kitasatosporales</taxon>
        <taxon>Streptomycetaceae</taxon>
        <taxon>Streptomyces</taxon>
    </lineage>
</organism>
<dbReference type="RefSeq" id="WP_380904701.1">
    <property type="nucleotide sequence ID" value="NZ_JBHUFU010000025.1"/>
</dbReference>
<gene>
    <name evidence="7" type="ORF">ACFSJS_26210</name>
</gene>
<dbReference type="Gene3D" id="1.20.1250.20">
    <property type="entry name" value="MFS general substrate transporter like domains"/>
    <property type="match status" value="1"/>
</dbReference>
<dbReference type="InterPro" id="IPR005829">
    <property type="entry name" value="Sugar_transporter_CS"/>
</dbReference>
<dbReference type="SUPFAM" id="SSF103473">
    <property type="entry name" value="MFS general substrate transporter"/>
    <property type="match status" value="1"/>
</dbReference>
<reference evidence="8" key="1">
    <citation type="journal article" date="2019" name="Int. J. Syst. Evol. Microbiol.">
        <title>The Global Catalogue of Microorganisms (GCM) 10K type strain sequencing project: providing services to taxonomists for standard genome sequencing and annotation.</title>
        <authorList>
            <consortium name="The Broad Institute Genomics Platform"/>
            <consortium name="The Broad Institute Genome Sequencing Center for Infectious Disease"/>
            <person name="Wu L."/>
            <person name="Ma J."/>
        </authorList>
    </citation>
    <scope>NUCLEOTIDE SEQUENCE [LARGE SCALE GENOMIC DNA]</scope>
    <source>
        <strain evidence="8">CGMCC 4.7455</strain>
    </source>
</reference>
<feature type="transmembrane region" description="Helical" evidence="6">
    <location>
        <begin position="278"/>
        <end position="301"/>
    </location>
</feature>
<evidence type="ECO:0000256" key="6">
    <source>
        <dbReference type="SAM" id="Phobius"/>
    </source>
</evidence>
<feature type="transmembrane region" description="Helical" evidence="6">
    <location>
        <begin position="403"/>
        <end position="423"/>
    </location>
</feature>
<dbReference type="EMBL" id="JBHUFU010000025">
    <property type="protein sequence ID" value="MFD1833116.1"/>
    <property type="molecule type" value="Genomic_DNA"/>
</dbReference>
<evidence type="ECO:0000256" key="3">
    <source>
        <dbReference type="ARBA" id="ARBA00022989"/>
    </source>
</evidence>
<dbReference type="InterPro" id="IPR036259">
    <property type="entry name" value="MFS_trans_sf"/>
</dbReference>
<keyword evidence="4 6" id="KW-0472">Membrane</keyword>
<comment type="caution">
    <text evidence="7">The sequence shown here is derived from an EMBL/GenBank/DDBJ whole genome shotgun (WGS) entry which is preliminary data.</text>
</comment>
<sequence>MRTLDPSAARRRFATVTFLFWLPVGLYLPAQVLLLGERGMGLAAVAGLFAVHSLTVAVLELPTGGLSDVVGRRAVLAAAGALNTAALVLLALGTSPGVLVLAMAMMGAGRALSSGPAEAWYVDTVQAHSGRDAELRTGLARGGTASATALALGTLCGGGLPWLLGLGPDVGARLDSVTSGLVLPLSVPPLLGSAVGLVFTAYVLTALPEPPRPPATVRGVLRDVPATVLGGLRLGVGSSLVRRVLLSAAAAGTALATVELLAPGRSADLTGASESGALLFAALACTGFVCTALGSHCAPLVARLTGSGERGVLAGLGLGAAGMALLGVTVLWSGPTALVPAAAGYALVYLGFGAAGPNENELLHHRVDSAGRATALSVQSLALQLAGALAGLVAGALPPGPLPWLLGGSVLLAGALLWARAAATGPRPRRTGPPTPGSTGGTGEAPVPVTGP</sequence>
<dbReference type="InterPro" id="IPR011701">
    <property type="entry name" value="MFS"/>
</dbReference>
<feature type="transmembrane region" description="Helical" evidence="6">
    <location>
        <begin position="313"/>
        <end position="332"/>
    </location>
</feature>
<feature type="transmembrane region" description="Helical" evidence="6">
    <location>
        <begin position="40"/>
        <end position="62"/>
    </location>
</feature>
<dbReference type="Pfam" id="PF07690">
    <property type="entry name" value="MFS_1"/>
    <property type="match status" value="1"/>
</dbReference>
<dbReference type="PROSITE" id="PS00216">
    <property type="entry name" value="SUGAR_TRANSPORT_1"/>
    <property type="match status" value="1"/>
</dbReference>
<dbReference type="Proteomes" id="UP001597365">
    <property type="component" value="Unassembled WGS sequence"/>
</dbReference>
<feature type="transmembrane region" description="Helical" evidence="6">
    <location>
        <begin position="12"/>
        <end position="34"/>
    </location>
</feature>
<feature type="transmembrane region" description="Helical" evidence="6">
    <location>
        <begin position="376"/>
        <end position="397"/>
    </location>
</feature>
<feature type="region of interest" description="Disordered" evidence="5">
    <location>
        <begin position="423"/>
        <end position="452"/>
    </location>
</feature>
<dbReference type="InterPro" id="IPR053160">
    <property type="entry name" value="MFS_DHA3_Transporter"/>
</dbReference>
<feature type="transmembrane region" description="Helical" evidence="6">
    <location>
        <begin position="74"/>
        <end position="92"/>
    </location>
</feature>
<evidence type="ECO:0000256" key="2">
    <source>
        <dbReference type="ARBA" id="ARBA00022692"/>
    </source>
</evidence>
<feature type="transmembrane region" description="Helical" evidence="6">
    <location>
        <begin position="143"/>
        <end position="165"/>
    </location>
</feature>
<dbReference type="PANTHER" id="PTHR23530:SF1">
    <property type="entry name" value="PERMEASE, MAJOR FACILITATOR SUPERFAMILY-RELATED"/>
    <property type="match status" value="1"/>
</dbReference>